<proteinExistence type="predicted"/>
<dbReference type="InterPro" id="IPR011008">
    <property type="entry name" value="Dimeric_a/b-barrel"/>
</dbReference>
<dbReference type="InterPro" id="IPR044662">
    <property type="entry name" value="HS1/DABB1-like"/>
</dbReference>
<comment type="caution">
    <text evidence="3">The sequence shown here is derived from an EMBL/GenBank/DDBJ whole genome shotgun (WGS) entry which is preliminary data.</text>
</comment>
<dbReference type="Gene3D" id="3.30.70.100">
    <property type="match status" value="2"/>
</dbReference>
<dbReference type="InterPro" id="IPR013097">
    <property type="entry name" value="Dabb"/>
</dbReference>
<protein>
    <recommendedName>
        <fullName evidence="2">Stress-response A/B barrel domain-containing protein</fullName>
    </recommendedName>
</protein>
<dbReference type="PROSITE" id="PS51502">
    <property type="entry name" value="S_R_A_B_BARREL"/>
    <property type="match status" value="2"/>
</dbReference>
<dbReference type="GO" id="GO:0009865">
    <property type="term" value="P:pollen tube adhesion"/>
    <property type="evidence" value="ECO:0007669"/>
    <property type="project" value="TreeGrafter"/>
</dbReference>
<organism evidence="3 4">
    <name type="scientific">Salix dunnii</name>
    <dbReference type="NCBI Taxonomy" id="1413687"/>
    <lineage>
        <taxon>Eukaryota</taxon>
        <taxon>Viridiplantae</taxon>
        <taxon>Streptophyta</taxon>
        <taxon>Embryophyta</taxon>
        <taxon>Tracheophyta</taxon>
        <taxon>Spermatophyta</taxon>
        <taxon>Magnoliopsida</taxon>
        <taxon>eudicotyledons</taxon>
        <taxon>Gunneridae</taxon>
        <taxon>Pentapetalae</taxon>
        <taxon>rosids</taxon>
        <taxon>fabids</taxon>
        <taxon>Malpighiales</taxon>
        <taxon>Salicaceae</taxon>
        <taxon>Saliceae</taxon>
        <taxon>Salix</taxon>
    </lineage>
</organism>
<sequence>MASPFGTMDQKWLSVLALERFVSMIMGENYPVEQLSHDYHYGFGLSFESEDAIKEYLQSPALAELHDKFLSACASRMIMDYYLFQKPLRKPKEHTQASCRERERVRITDMEQVVKHIVLAKFKEGVTEEEIQKLTSDYADLRNHIKQIKSFEW</sequence>
<name>A0A835MPN4_9ROSI</name>
<dbReference type="PANTHER" id="PTHR33178">
    <property type="match status" value="1"/>
</dbReference>
<keyword evidence="4" id="KW-1185">Reference proteome</keyword>
<dbReference type="PANTHER" id="PTHR33178:SF10">
    <property type="entry name" value="STRESS-RESPONSE A_B BARREL DOMAIN-CONTAINING PROTEIN"/>
    <property type="match status" value="1"/>
</dbReference>
<evidence type="ECO:0000313" key="4">
    <source>
        <dbReference type="Proteomes" id="UP000657918"/>
    </source>
</evidence>
<comment type="subunit">
    <text evidence="1">Homodimer.</text>
</comment>
<feature type="domain" description="Stress-response A/B barrel" evidence="2">
    <location>
        <begin position="114"/>
        <end position="153"/>
    </location>
</feature>
<dbReference type="OrthoDB" id="1601230at2759"/>
<accession>A0A835MPN4</accession>
<evidence type="ECO:0000313" key="3">
    <source>
        <dbReference type="EMBL" id="KAF9674317.1"/>
    </source>
</evidence>
<gene>
    <name evidence="3" type="ORF">SADUNF_Sadunf10G0114800</name>
</gene>
<evidence type="ECO:0000259" key="2">
    <source>
        <dbReference type="PROSITE" id="PS51502"/>
    </source>
</evidence>
<reference evidence="3 4" key="1">
    <citation type="submission" date="2020-10" db="EMBL/GenBank/DDBJ databases">
        <title>Plant Genome Project.</title>
        <authorList>
            <person name="Zhang R.-G."/>
        </authorList>
    </citation>
    <scope>NUCLEOTIDE SEQUENCE [LARGE SCALE GENOMIC DNA]</scope>
    <source>
        <strain evidence="3">FAFU-HL-1</strain>
        <tissue evidence="3">Leaf</tissue>
    </source>
</reference>
<dbReference type="Pfam" id="PF07876">
    <property type="entry name" value="Dabb"/>
    <property type="match status" value="2"/>
</dbReference>
<feature type="domain" description="Stress-response A/B barrel" evidence="2">
    <location>
        <begin position="1"/>
        <end position="81"/>
    </location>
</feature>
<dbReference type="EMBL" id="JADGMS010000010">
    <property type="protein sequence ID" value="KAF9674317.1"/>
    <property type="molecule type" value="Genomic_DNA"/>
</dbReference>
<evidence type="ECO:0000256" key="1">
    <source>
        <dbReference type="ARBA" id="ARBA00011738"/>
    </source>
</evidence>
<dbReference type="Proteomes" id="UP000657918">
    <property type="component" value="Unassembled WGS sequence"/>
</dbReference>
<dbReference type="AlphaFoldDB" id="A0A835MPN4"/>
<dbReference type="SUPFAM" id="SSF54909">
    <property type="entry name" value="Dimeric alpha+beta barrel"/>
    <property type="match status" value="2"/>
</dbReference>